<dbReference type="PANTHER" id="PTHR46316:SF6">
    <property type="entry name" value="ASSOCIATION WITH THE SNF1 COMPLEX (ASC) DOMAIN-CONTAINING PROTEIN"/>
    <property type="match status" value="1"/>
</dbReference>
<dbReference type="InterPro" id="IPR032640">
    <property type="entry name" value="AMPK1_CBM"/>
</dbReference>
<dbReference type="Proteomes" id="UP000326939">
    <property type="component" value="Chromosome 14"/>
</dbReference>
<dbReference type="InterPro" id="IPR013783">
    <property type="entry name" value="Ig-like_fold"/>
</dbReference>
<proteinExistence type="inferred from homology"/>
<dbReference type="SUPFAM" id="SSF160219">
    <property type="entry name" value="AMPKBI-like"/>
    <property type="match status" value="1"/>
</dbReference>
<evidence type="ECO:0000256" key="2">
    <source>
        <dbReference type="SAM" id="MobiDB-lite"/>
    </source>
</evidence>
<dbReference type="AlphaFoldDB" id="A0A5N5KAJ4"/>
<evidence type="ECO:0000313" key="4">
    <source>
        <dbReference type="EMBL" id="KAB5527734.1"/>
    </source>
</evidence>
<gene>
    <name evidence="4" type="ORF">DKX38_021581</name>
</gene>
<dbReference type="Pfam" id="PF04739">
    <property type="entry name" value="AMPKBI"/>
    <property type="match status" value="1"/>
</dbReference>
<accession>A0A5N5KAJ4</accession>
<dbReference type="Gene3D" id="2.60.40.10">
    <property type="entry name" value="Immunoglobulins"/>
    <property type="match status" value="1"/>
</dbReference>
<evidence type="ECO:0000256" key="1">
    <source>
        <dbReference type="ARBA" id="ARBA00010926"/>
    </source>
</evidence>
<dbReference type="SUPFAM" id="SSF81296">
    <property type="entry name" value="E set domains"/>
    <property type="match status" value="1"/>
</dbReference>
<dbReference type="Gene3D" id="6.20.250.60">
    <property type="match status" value="1"/>
</dbReference>
<dbReference type="InterPro" id="IPR043554">
    <property type="entry name" value="KINB"/>
</dbReference>
<organism evidence="4 5">
    <name type="scientific">Salix brachista</name>
    <dbReference type="NCBI Taxonomy" id="2182728"/>
    <lineage>
        <taxon>Eukaryota</taxon>
        <taxon>Viridiplantae</taxon>
        <taxon>Streptophyta</taxon>
        <taxon>Embryophyta</taxon>
        <taxon>Tracheophyta</taxon>
        <taxon>Spermatophyta</taxon>
        <taxon>Magnoliopsida</taxon>
        <taxon>eudicotyledons</taxon>
        <taxon>Gunneridae</taxon>
        <taxon>Pentapetalae</taxon>
        <taxon>rosids</taxon>
        <taxon>fabids</taxon>
        <taxon>Malpighiales</taxon>
        <taxon>Salicaceae</taxon>
        <taxon>Saliceae</taxon>
        <taxon>Salix</taxon>
    </lineage>
</organism>
<protein>
    <recommendedName>
        <fullName evidence="3">Association with the SNF1 complex (ASC) domain-containing protein</fullName>
    </recommendedName>
</protein>
<name>A0A5N5KAJ4_9ROSI</name>
<evidence type="ECO:0000313" key="5">
    <source>
        <dbReference type="Proteomes" id="UP000326939"/>
    </source>
</evidence>
<reference evidence="5" key="1">
    <citation type="journal article" date="2019" name="Gigascience">
        <title>De novo genome assembly of the endangered Acer yangbiense, a plant species with extremely small populations endemic to Yunnan Province, China.</title>
        <authorList>
            <person name="Yang J."/>
            <person name="Wariss H.M."/>
            <person name="Tao L."/>
            <person name="Zhang R."/>
            <person name="Yun Q."/>
            <person name="Hollingsworth P."/>
            <person name="Dao Z."/>
            <person name="Luo G."/>
            <person name="Guo H."/>
            <person name="Ma Y."/>
            <person name="Sun W."/>
        </authorList>
    </citation>
    <scope>NUCLEOTIDE SEQUENCE [LARGE SCALE GENOMIC DNA]</scope>
    <source>
        <strain evidence="5">cv. br00</strain>
    </source>
</reference>
<feature type="region of interest" description="Disordered" evidence="2">
    <location>
        <begin position="1"/>
        <end position="21"/>
    </location>
</feature>
<dbReference type="CDD" id="cd02859">
    <property type="entry name" value="E_set_AMPKbeta_like_N"/>
    <property type="match status" value="1"/>
</dbReference>
<evidence type="ECO:0000259" key="3">
    <source>
        <dbReference type="SMART" id="SM01010"/>
    </source>
</evidence>
<comment type="caution">
    <text evidence="4">The sequence shown here is derived from an EMBL/GenBank/DDBJ whole genome shotgun (WGS) entry which is preliminary data.</text>
</comment>
<sequence>MGNVSGKNEGEGTSSSGVKYGGEEGMEFVVHGRAAPTSYHSQGVYAEAEPMVHSPPHNPGGYLQPPLFAPQDPMAPLPRSGEITQVPNYALVPNTTDFRGMFPENLRAVMITWSFDGKQVAVTGSWDNWNRREPLQRTGKDFVIMKMLPAGVYHYRFIVDENLRHVPDLPWERDDSGSAYNILDLQLCYASSNTEKGNKYNIISTISLNKFMDGTTASIPQILLNCCFRTRCDSSIDKPTLPLFGSINFAPFDLFSILQYNVQEYVPEALESLCEFESSPSPDSSYNNESLKDNDFGKLPPDIPPQLQLTPLSEQSSATDSYQLQQRPRHAVLNHLYIRNNRGEPVALGSTNRFLHKYVTVVLYKPTRR</sequence>
<dbReference type="InterPro" id="IPR014756">
    <property type="entry name" value="Ig_E-set"/>
</dbReference>
<keyword evidence="5" id="KW-1185">Reference proteome</keyword>
<dbReference type="EMBL" id="VDCV01000014">
    <property type="protein sequence ID" value="KAB5527734.1"/>
    <property type="molecule type" value="Genomic_DNA"/>
</dbReference>
<feature type="region of interest" description="Disordered" evidence="2">
    <location>
        <begin position="277"/>
        <end position="305"/>
    </location>
</feature>
<dbReference type="SMART" id="SM01010">
    <property type="entry name" value="AMPKBI"/>
    <property type="match status" value="1"/>
</dbReference>
<dbReference type="GO" id="GO:0009507">
    <property type="term" value="C:chloroplast"/>
    <property type="evidence" value="ECO:0007669"/>
    <property type="project" value="UniProtKB-ARBA"/>
</dbReference>
<dbReference type="Pfam" id="PF16561">
    <property type="entry name" value="AMPK1_CBM"/>
    <property type="match status" value="1"/>
</dbReference>
<dbReference type="InterPro" id="IPR006828">
    <property type="entry name" value="ASC_dom"/>
</dbReference>
<feature type="domain" description="Association with the SNF1 complex (ASC)" evidence="3">
    <location>
        <begin position="279"/>
        <end position="367"/>
    </location>
</feature>
<dbReference type="PANTHER" id="PTHR46316">
    <property type="entry name" value="SNF1-RELATED PROTEIN KINASE REGULATORY SUBUNIT BETA-1"/>
    <property type="match status" value="1"/>
</dbReference>
<comment type="similarity">
    <text evidence="1">Belongs to the 5'-AMP-activated protein kinase beta subunit family.</text>
</comment>
<dbReference type="InterPro" id="IPR037256">
    <property type="entry name" value="ASC_dom_sf"/>
</dbReference>
<feature type="compositionally biased region" description="Polar residues" evidence="2">
    <location>
        <begin position="278"/>
        <end position="289"/>
    </location>
</feature>